<dbReference type="EMBL" id="JAGIOF010000001">
    <property type="protein sequence ID" value="MBP2384701.1"/>
    <property type="molecule type" value="Genomic_DNA"/>
</dbReference>
<dbReference type="RefSeq" id="WP_209995379.1">
    <property type="nucleotide sequence ID" value="NZ_BAAAJY010000006.1"/>
</dbReference>
<proteinExistence type="predicted"/>
<sequence>MNDLEHKALKRFPSEASRPFRTLDRWQESGYLTRARGGESEIRDPGMPGCNISLSQNWDYYI</sequence>
<protein>
    <submittedName>
        <fullName evidence="1">Uncharacterized protein</fullName>
    </submittedName>
</protein>
<reference evidence="1 2" key="1">
    <citation type="submission" date="2021-03" db="EMBL/GenBank/DDBJ databases">
        <title>Sequencing the genomes of 1000 actinobacteria strains.</title>
        <authorList>
            <person name="Klenk H.-P."/>
        </authorList>
    </citation>
    <scope>NUCLEOTIDE SEQUENCE [LARGE SCALE GENOMIC DNA]</scope>
    <source>
        <strain evidence="1 2">DSM 15797</strain>
    </source>
</reference>
<evidence type="ECO:0000313" key="2">
    <source>
        <dbReference type="Proteomes" id="UP001296993"/>
    </source>
</evidence>
<accession>A0ABS4X8S1</accession>
<gene>
    <name evidence="1" type="ORF">JOF47_000212</name>
</gene>
<name>A0ABS4X8S1_9MICC</name>
<evidence type="ECO:0000313" key="1">
    <source>
        <dbReference type="EMBL" id="MBP2384701.1"/>
    </source>
</evidence>
<organism evidence="1 2">
    <name type="scientific">Paeniglutamicibacter kerguelensis</name>
    <dbReference type="NCBI Taxonomy" id="254788"/>
    <lineage>
        <taxon>Bacteria</taxon>
        <taxon>Bacillati</taxon>
        <taxon>Actinomycetota</taxon>
        <taxon>Actinomycetes</taxon>
        <taxon>Micrococcales</taxon>
        <taxon>Micrococcaceae</taxon>
        <taxon>Paeniglutamicibacter</taxon>
    </lineage>
</organism>
<comment type="caution">
    <text evidence="1">The sequence shown here is derived from an EMBL/GenBank/DDBJ whole genome shotgun (WGS) entry which is preliminary data.</text>
</comment>
<keyword evidence="2" id="KW-1185">Reference proteome</keyword>
<dbReference type="Proteomes" id="UP001296993">
    <property type="component" value="Unassembled WGS sequence"/>
</dbReference>